<dbReference type="InterPro" id="IPR005696">
    <property type="entry name" value="MesE/LcnD"/>
</dbReference>
<keyword evidence="3" id="KW-1133">Transmembrane helix</keyword>
<dbReference type="Gene3D" id="2.40.30.170">
    <property type="match status" value="1"/>
</dbReference>
<gene>
    <name evidence="7" type="ORF">LLC_26100</name>
</gene>
<evidence type="ECO:0000313" key="7">
    <source>
        <dbReference type="EMBL" id="BCO07370.1"/>
    </source>
</evidence>
<dbReference type="Proteomes" id="UP000595253">
    <property type="component" value="Plasmid pEPSC1"/>
</dbReference>
<accession>A0AAD1K128</accession>
<evidence type="ECO:0000259" key="5">
    <source>
        <dbReference type="Pfam" id="PF25935"/>
    </source>
</evidence>
<dbReference type="PROSITE" id="PS00543">
    <property type="entry name" value="HLYD_FAMILY"/>
    <property type="match status" value="1"/>
</dbReference>
<dbReference type="GO" id="GO:0009306">
    <property type="term" value="P:protein secretion"/>
    <property type="evidence" value="ECO:0007669"/>
    <property type="project" value="InterPro"/>
</dbReference>
<geneLocation type="plasmid" evidence="7 8">
    <name>pEPSC1</name>
</geneLocation>
<evidence type="ECO:0000256" key="4">
    <source>
        <dbReference type="ARBA" id="ARBA00023136"/>
    </source>
</evidence>
<name>A0AAD1K128_LACLC</name>
<dbReference type="Pfam" id="PF25940">
    <property type="entry name" value="LcnD_C"/>
    <property type="match status" value="1"/>
</dbReference>
<feature type="domain" description="LcnD-like barrel-sandwich hybrid" evidence="5">
    <location>
        <begin position="53"/>
        <end position="92"/>
    </location>
</feature>
<reference evidence="7 8" key="1">
    <citation type="submission" date="2020-12" db="EMBL/GenBank/DDBJ databases">
        <title>Complete genome sequence of lactococcus lactis subsp. cremoris strain EPSC and strain G3-2.</title>
        <authorList>
            <person name="Kita K."/>
            <person name="Ishikawa S."/>
        </authorList>
    </citation>
    <scope>NUCLEOTIDE SEQUENCE [LARGE SCALE GENOMIC DNA]</scope>
    <source>
        <strain evidence="7 8">EPSC</strain>
        <plasmid evidence="7 8">pEPSC1</plasmid>
    </source>
</reference>
<evidence type="ECO:0000256" key="1">
    <source>
        <dbReference type="ARBA" id="ARBA00004162"/>
    </source>
</evidence>
<protein>
    <recommendedName>
        <fullName evidence="9">Lactococcin A secretion protein lcnD</fullName>
    </recommendedName>
</protein>
<organism evidence="7 8">
    <name type="scientific">Lactococcus lactis subsp. cremoris</name>
    <name type="common">Streptococcus cremoris</name>
    <dbReference type="NCBI Taxonomy" id="1359"/>
    <lineage>
        <taxon>Bacteria</taxon>
        <taxon>Bacillati</taxon>
        <taxon>Bacillota</taxon>
        <taxon>Bacilli</taxon>
        <taxon>Lactobacillales</taxon>
        <taxon>Streptococcaceae</taxon>
        <taxon>Lactococcus</taxon>
    </lineage>
</organism>
<dbReference type="InterPro" id="IPR058786">
    <property type="entry name" value="BSH_LcnD"/>
</dbReference>
<dbReference type="Pfam" id="PF25935">
    <property type="entry name" value="BSH_LcnD"/>
    <property type="match status" value="1"/>
</dbReference>
<comment type="subcellular location">
    <subcellularLocation>
        <location evidence="1">Cell membrane</location>
        <topology evidence="1">Single-pass membrane protein</topology>
    </subcellularLocation>
</comment>
<dbReference type="EMBL" id="AP024223">
    <property type="protein sequence ID" value="BCO07370.1"/>
    <property type="molecule type" value="Genomic_DNA"/>
</dbReference>
<dbReference type="InterPro" id="IPR006144">
    <property type="entry name" value="Secretion_HlyD_CS"/>
</dbReference>
<dbReference type="NCBIfam" id="TIGR01000">
    <property type="entry name" value="bacteriocin_acc"/>
    <property type="match status" value="1"/>
</dbReference>
<feature type="domain" description="LcnD-like C-terminal" evidence="6">
    <location>
        <begin position="97"/>
        <end position="185"/>
    </location>
</feature>
<evidence type="ECO:0000259" key="6">
    <source>
        <dbReference type="Pfam" id="PF25940"/>
    </source>
</evidence>
<sequence length="201" mass="22081">MQESSLTGSNAYDNSQSSQILTLKSQALSASNKEMTDLNSTLTDLETKISLQKQDDQYSQVFAEQAGVLHVLPDILGMKKIPIGTPIAEIYPLLKSETQVNLTSYIPSTQISGMKVGQKVRFTVQQNLPQPEILTGIINQIDSAPTAFKEGNAYKVSATTTINAKDLPNIRYGLQGKTVTIIGKKTYFNYFLDKIMGRGNQ</sequence>
<proteinExistence type="predicted"/>
<dbReference type="AlphaFoldDB" id="A0AAD1K128"/>
<keyword evidence="2" id="KW-0812">Transmembrane</keyword>
<evidence type="ECO:0000313" key="8">
    <source>
        <dbReference type="Proteomes" id="UP000595253"/>
    </source>
</evidence>
<evidence type="ECO:0000256" key="3">
    <source>
        <dbReference type="ARBA" id="ARBA00022989"/>
    </source>
</evidence>
<dbReference type="InterPro" id="IPR058795">
    <property type="entry name" value="LcnD_C"/>
</dbReference>
<keyword evidence="7" id="KW-0614">Plasmid</keyword>
<evidence type="ECO:0008006" key="9">
    <source>
        <dbReference type="Google" id="ProtNLM"/>
    </source>
</evidence>
<evidence type="ECO:0000256" key="2">
    <source>
        <dbReference type="ARBA" id="ARBA00022692"/>
    </source>
</evidence>
<keyword evidence="4" id="KW-0472">Membrane</keyword>
<dbReference type="GO" id="GO:0016020">
    <property type="term" value="C:membrane"/>
    <property type="evidence" value="ECO:0007669"/>
    <property type="project" value="InterPro"/>
</dbReference>